<proteinExistence type="predicted"/>
<protein>
    <recommendedName>
        <fullName evidence="5">Lipoprotein</fullName>
    </recommendedName>
</protein>
<evidence type="ECO:0000256" key="1">
    <source>
        <dbReference type="SAM" id="MobiDB-lite"/>
    </source>
</evidence>
<feature type="region of interest" description="Disordered" evidence="1">
    <location>
        <begin position="183"/>
        <end position="207"/>
    </location>
</feature>
<gene>
    <name evidence="3" type="ORF">E9232_005055</name>
</gene>
<feature type="signal peptide" evidence="2">
    <location>
        <begin position="1"/>
        <end position="18"/>
    </location>
</feature>
<dbReference type="PROSITE" id="PS51257">
    <property type="entry name" value="PROKAR_LIPOPROTEIN"/>
    <property type="match status" value="1"/>
</dbReference>
<comment type="caution">
    <text evidence="3">The sequence shown here is derived from an EMBL/GenBank/DDBJ whole genome shotgun (WGS) entry which is preliminary data.</text>
</comment>
<feature type="compositionally biased region" description="Low complexity" evidence="1">
    <location>
        <begin position="184"/>
        <end position="207"/>
    </location>
</feature>
<organism evidence="3 4">
    <name type="scientific">Inquilinus ginsengisoli</name>
    <dbReference type="NCBI Taxonomy" id="363840"/>
    <lineage>
        <taxon>Bacteria</taxon>
        <taxon>Pseudomonadati</taxon>
        <taxon>Pseudomonadota</taxon>
        <taxon>Alphaproteobacteria</taxon>
        <taxon>Rhodospirillales</taxon>
        <taxon>Rhodospirillaceae</taxon>
        <taxon>Inquilinus</taxon>
    </lineage>
</organism>
<keyword evidence="2" id="KW-0732">Signal</keyword>
<evidence type="ECO:0000313" key="3">
    <source>
        <dbReference type="EMBL" id="MDR6292515.1"/>
    </source>
</evidence>
<evidence type="ECO:0008006" key="5">
    <source>
        <dbReference type="Google" id="ProtNLM"/>
    </source>
</evidence>
<dbReference type="EMBL" id="JAVDPW010000009">
    <property type="protein sequence ID" value="MDR6292515.1"/>
    <property type="molecule type" value="Genomic_DNA"/>
</dbReference>
<accession>A0ABU1JY82</accession>
<dbReference type="RefSeq" id="WP_309798684.1">
    <property type="nucleotide sequence ID" value="NZ_JAVDPW010000009.1"/>
</dbReference>
<keyword evidence="4" id="KW-1185">Reference proteome</keyword>
<sequence>MRMMKSFIAVAVAALALAACQEAPKPPQTGGLFPDVGNYQPVNLPPKAQLSPTEVRYDLLVKLQTEMMVTGLSCKEEFKDPIIFRTFSQWVVNNDDRILETQDKLGKLLGKYSKGNGARLFDTYRTKMANDESGRMQRMTQAAYCLARQDQFAEVVKYNPQQLDDYLNKTYDLLHTRYNEVGSKTQTAAAPADKAAAAATPPKTKKP</sequence>
<evidence type="ECO:0000313" key="4">
    <source>
        <dbReference type="Proteomes" id="UP001262410"/>
    </source>
</evidence>
<reference evidence="3 4" key="1">
    <citation type="submission" date="2023-07" db="EMBL/GenBank/DDBJ databases">
        <title>Sorghum-associated microbial communities from plants grown in Nebraska, USA.</title>
        <authorList>
            <person name="Schachtman D."/>
        </authorList>
    </citation>
    <scope>NUCLEOTIDE SEQUENCE [LARGE SCALE GENOMIC DNA]</scope>
    <source>
        <strain evidence="3 4">584</strain>
    </source>
</reference>
<evidence type="ECO:0000256" key="2">
    <source>
        <dbReference type="SAM" id="SignalP"/>
    </source>
</evidence>
<dbReference type="Proteomes" id="UP001262410">
    <property type="component" value="Unassembled WGS sequence"/>
</dbReference>
<feature type="chain" id="PRO_5047414770" description="Lipoprotein" evidence="2">
    <location>
        <begin position="19"/>
        <end position="207"/>
    </location>
</feature>
<name>A0ABU1JY82_9PROT</name>